<dbReference type="EMBL" id="UAWL01000031">
    <property type="protein sequence ID" value="SQC36427.1"/>
    <property type="molecule type" value="Genomic_DNA"/>
</dbReference>
<protein>
    <submittedName>
        <fullName evidence="1">Uncharacterized protein</fullName>
    </submittedName>
</protein>
<proteinExistence type="predicted"/>
<dbReference type="AlphaFoldDB" id="A0A2X3EN38"/>
<gene>
    <name evidence="1" type="ORF">NCTC13102_02234</name>
</gene>
<evidence type="ECO:0000313" key="2">
    <source>
        <dbReference type="Proteomes" id="UP000250166"/>
    </source>
</evidence>
<dbReference type="RefSeq" id="WP_181461913.1">
    <property type="nucleotide sequence ID" value="NZ_UAWL01000031.1"/>
</dbReference>
<evidence type="ECO:0000313" key="1">
    <source>
        <dbReference type="EMBL" id="SQC36427.1"/>
    </source>
</evidence>
<name>A0A2X3EN38_9HELI</name>
<sequence length="51" mass="6010">MGWTKTIYRDENKRVDIEPRYIPEDESDLLKIAGGDDYDIFIKNDKFVASK</sequence>
<accession>A0A2X3EN38</accession>
<reference evidence="1 2" key="1">
    <citation type="submission" date="2018-06" db="EMBL/GenBank/DDBJ databases">
        <authorList>
            <consortium name="Pathogen Informatics"/>
            <person name="Doyle S."/>
        </authorList>
    </citation>
    <scope>NUCLEOTIDE SEQUENCE [LARGE SCALE GENOMIC DNA]</scope>
    <source>
        <strain evidence="1 2">NCTC13102</strain>
    </source>
</reference>
<dbReference type="Proteomes" id="UP000250166">
    <property type="component" value="Unassembled WGS sequence"/>
</dbReference>
<organism evidence="1 2">
    <name type="scientific">Helicobacter fennelliae</name>
    <dbReference type="NCBI Taxonomy" id="215"/>
    <lineage>
        <taxon>Bacteria</taxon>
        <taxon>Pseudomonadati</taxon>
        <taxon>Campylobacterota</taxon>
        <taxon>Epsilonproteobacteria</taxon>
        <taxon>Campylobacterales</taxon>
        <taxon>Helicobacteraceae</taxon>
        <taxon>Helicobacter</taxon>
    </lineage>
</organism>